<evidence type="ECO:0000313" key="3">
    <source>
        <dbReference type="Proteomes" id="UP001300871"/>
    </source>
</evidence>
<comment type="caution">
    <text evidence="2">The sequence shown here is derived from an EMBL/GenBank/DDBJ whole genome shotgun (WGS) entry which is preliminary data.</text>
</comment>
<dbReference type="PANTHER" id="PTHR12110">
    <property type="entry name" value="HYDROXYPYRUVATE ISOMERASE"/>
    <property type="match status" value="1"/>
</dbReference>
<feature type="domain" description="Xylose isomerase-like TIM barrel" evidence="1">
    <location>
        <begin position="22"/>
        <end position="266"/>
    </location>
</feature>
<dbReference type="GO" id="GO:0016853">
    <property type="term" value="F:isomerase activity"/>
    <property type="evidence" value="ECO:0007669"/>
    <property type="project" value="UniProtKB-KW"/>
</dbReference>
<dbReference type="GeneID" id="57967776"/>
<name>A0AAW6AWD5_CLOSY</name>
<keyword evidence="2" id="KW-0413">Isomerase</keyword>
<evidence type="ECO:0000259" key="1">
    <source>
        <dbReference type="Pfam" id="PF01261"/>
    </source>
</evidence>
<dbReference type="AlphaFoldDB" id="A0AAW6AWD5"/>
<dbReference type="Proteomes" id="UP001300871">
    <property type="component" value="Unassembled WGS sequence"/>
</dbReference>
<accession>A0AAW6AWD5</accession>
<protein>
    <submittedName>
        <fullName evidence="2">Sugar phosphate isomerase/epimerase</fullName>
    </submittedName>
</protein>
<dbReference type="RefSeq" id="WP_150027160.1">
    <property type="nucleotide sequence ID" value="NZ_JABFCJ010000045.1"/>
</dbReference>
<dbReference type="InterPro" id="IPR013022">
    <property type="entry name" value="Xyl_isomerase-like_TIM-brl"/>
</dbReference>
<dbReference type="InterPro" id="IPR050312">
    <property type="entry name" value="IolE/XylAMocC-like"/>
</dbReference>
<dbReference type="PANTHER" id="PTHR12110:SF21">
    <property type="entry name" value="XYLOSE ISOMERASE-LIKE TIM BARREL DOMAIN-CONTAINING PROTEIN"/>
    <property type="match status" value="1"/>
</dbReference>
<reference evidence="2" key="1">
    <citation type="submission" date="2023-01" db="EMBL/GenBank/DDBJ databases">
        <title>Human gut microbiome strain richness.</title>
        <authorList>
            <person name="Chen-Liaw A."/>
        </authorList>
    </citation>
    <scope>NUCLEOTIDE SEQUENCE</scope>
    <source>
        <strain evidence="2">B1_m1001713B170214d0_201011</strain>
    </source>
</reference>
<sequence>MKLSYNQATARDCSSLEKDVILCEKEGFDYIEIRLDMLDEYLKDHTVRELAQFFQTHRLKPHALNALYLYGEMYSEQDEDRKREALESRFLNACETGRQIGSRYFIIVPPLSEMVYTKPFDETKANCVRILRRLSELSRPYGINLCFELVGLRKSSVRSIAEAREIVEEVNRENVGYVFDSYNLFTNGGDNSFEALKTVPVNKIFAVHINNADDCAADDMAQDKRRFCDQGIIRLDRFLNALKETGYDGMVSIETFRPEYWRMEPEEVIHLAYRTTRDTLEKNGCL</sequence>
<organism evidence="2 3">
    <name type="scientific">Clostridium symbiosum</name>
    <name type="common">Bacteroides symbiosus</name>
    <dbReference type="NCBI Taxonomy" id="1512"/>
    <lineage>
        <taxon>Bacteria</taxon>
        <taxon>Bacillati</taxon>
        <taxon>Bacillota</taxon>
        <taxon>Clostridia</taxon>
        <taxon>Lachnospirales</taxon>
        <taxon>Lachnospiraceae</taxon>
        <taxon>Otoolea</taxon>
    </lineage>
</organism>
<dbReference type="SUPFAM" id="SSF51658">
    <property type="entry name" value="Xylose isomerase-like"/>
    <property type="match status" value="1"/>
</dbReference>
<dbReference type="InterPro" id="IPR036237">
    <property type="entry name" value="Xyl_isomerase-like_sf"/>
</dbReference>
<dbReference type="EMBL" id="JAQLGM010000024">
    <property type="protein sequence ID" value="MDB2000728.1"/>
    <property type="molecule type" value="Genomic_DNA"/>
</dbReference>
<gene>
    <name evidence="2" type="ORF">PM006_11000</name>
</gene>
<dbReference type="Gene3D" id="3.20.20.150">
    <property type="entry name" value="Divalent-metal-dependent TIM barrel enzymes"/>
    <property type="match status" value="1"/>
</dbReference>
<dbReference type="Pfam" id="PF01261">
    <property type="entry name" value="AP_endonuc_2"/>
    <property type="match status" value="1"/>
</dbReference>
<proteinExistence type="predicted"/>
<evidence type="ECO:0000313" key="2">
    <source>
        <dbReference type="EMBL" id="MDB2000728.1"/>
    </source>
</evidence>